<dbReference type="Proteomes" id="UP000009073">
    <property type="component" value="Chromosome"/>
</dbReference>
<reference evidence="1 2" key="2">
    <citation type="journal article" date="2011" name="Stand. Genomic Sci.">
        <title>Complete genome sequence of Tolumonas auensis type strain (TA 4).</title>
        <authorList>
            <person name="Chertkov O."/>
            <person name="Copeland A."/>
            <person name="Lucas S."/>
            <person name="Lapidus A."/>
            <person name="Berry K.W."/>
            <person name="Detter J.C."/>
            <person name="Del Rio T.G."/>
            <person name="Hammon N."/>
            <person name="Dalin E."/>
            <person name="Tice H."/>
            <person name="Pitluck S."/>
            <person name="Richardson P."/>
            <person name="Bruce D."/>
            <person name="Goodwin L."/>
            <person name="Han C."/>
            <person name="Tapia R."/>
            <person name="Saunders E."/>
            <person name="Schmutz J."/>
            <person name="Brettin T."/>
            <person name="Larimer F."/>
            <person name="Land M."/>
            <person name="Hauser L."/>
            <person name="Spring S."/>
            <person name="Rohde M."/>
            <person name="Kyrpides N.C."/>
            <person name="Ivanova N."/>
            <person name="Goker M."/>
            <person name="Beller H.R."/>
            <person name="Klenk H.P."/>
            <person name="Woyke T."/>
        </authorList>
    </citation>
    <scope>NUCLEOTIDE SEQUENCE [LARGE SCALE GENOMIC DNA]</scope>
    <source>
        <strain evidence="2">DSM 9187 / TA4</strain>
    </source>
</reference>
<keyword evidence="2" id="KW-1185">Reference proteome</keyword>
<organism evidence="1 2">
    <name type="scientific">Tolumonas auensis (strain DSM 9187 / NBRC 110442 / TA 4)</name>
    <dbReference type="NCBI Taxonomy" id="595494"/>
    <lineage>
        <taxon>Bacteria</taxon>
        <taxon>Pseudomonadati</taxon>
        <taxon>Pseudomonadota</taxon>
        <taxon>Gammaproteobacteria</taxon>
        <taxon>Aeromonadales</taxon>
        <taxon>Aeromonadaceae</taxon>
        <taxon>Tolumonas</taxon>
    </lineage>
</organism>
<dbReference type="AlphaFoldDB" id="C4LB71"/>
<dbReference type="STRING" id="595494.Tola_2681"/>
<dbReference type="EMBL" id="CP001616">
    <property type="protein sequence ID" value="ACQ94274.1"/>
    <property type="molecule type" value="Genomic_DNA"/>
</dbReference>
<proteinExistence type="predicted"/>
<evidence type="ECO:0000313" key="2">
    <source>
        <dbReference type="Proteomes" id="UP000009073"/>
    </source>
</evidence>
<gene>
    <name evidence="1" type="ordered locus">Tola_2681</name>
</gene>
<dbReference type="KEGG" id="tau:Tola_2681"/>
<evidence type="ECO:0000313" key="1">
    <source>
        <dbReference type="EMBL" id="ACQ94274.1"/>
    </source>
</evidence>
<reference evidence="2" key="1">
    <citation type="submission" date="2009-05" db="EMBL/GenBank/DDBJ databases">
        <title>Complete sequence of Tolumonas auensis DSM 9187.</title>
        <authorList>
            <consortium name="US DOE Joint Genome Institute"/>
            <person name="Lucas S."/>
            <person name="Copeland A."/>
            <person name="Lapidus A."/>
            <person name="Glavina del Rio T."/>
            <person name="Tice H."/>
            <person name="Bruce D."/>
            <person name="Goodwin L."/>
            <person name="Pitluck S."/>
            <person name="Chertkov O."/>
            <person name="Brettin T."/>
            <person name="Detter J.C."/>
            <person name="Han C."/>
            <person name="Larimer F."/>
            <person name="Land M."/>
            <person name="Hauser L."/>
            <person name="Kyrpides N."/>
            <person name="Mikhailova N."/>
            <person name="Spring S."/>
            <person name="Beller H."/>
        </authorList>
    </citation>
    <scope>NUCLEOTIDE SEQUENCE [LARGE SCALE GENOMIC DNA]</scope>
    <source>
        <strain evidence="2">DSM 9187 / TA4</strain>
    </source>
</reference>
<sequence length="99" mass="11725">MLCMDLKLIDDPRMIWSKSYLDFCFEQLEKIDADSLPISLEEKAKQKRIAQLLLILTIVRIKRYLESLFRLAVSLFILPAIWVCKPTKFARITPFIYFP</sequence>
<dbReference type="HOGENOM" id="CLU_2319243_0_0_6"/>
<name>C4LB71_TOLAT</name>
<protein>
    <submittedName>
        <fullName evidence="1">Uncharacterized protein</fullName>
    </submittedName>
</protein>
<accession>C4LB71</accession>